<evidence type="ECO:0000256" key="2">
    <source>
        <dbReference type="ARBA" id="ARBA00009080"/>
    </source>
</evidence>
<dbReference type="InterPro" id="IPR008927">
    <property type="entry name" value="6-PGluconate_DH-like_C_sf"/>
</dbReference>
<evidence type="ECO:0000313" key="4">
    <source>
        <dbReference type="Proteomes" id="UP000061660"/>
    </source>
</evidence>
<protein>
    <submittedName>
        <fullName evidence="3">2-hydroxy-3-oxopropionate reductase</fullName>
    </submittedName>
</protein>
<comment type="similarity">
    <text evidence="2">Belongs to the HIBADH-related family.</text>
</comment>
<sequence>MTMKLAFIGLGNMGLPMARNLVKANYEVYGVNRSKAKEDAFVNAGGKAGRSAAELAQDVDVLMTCLPMPADVEKVFLGDDGVIPNGRKGLILIDFSTVSPDLNRKIAASAEEAGMFFLDAPVSGGTVGAEQGTLSVMVGGEKAVFDQVLPILEVVGKNIYHVGATGSGNVVKLINQLMVGIHTQAASEAMVLGEAMGVSKETLHQILSASFAQSRIYDRHYTQFVQKNAFEPGFALNLLHKDMTLLESMAQESGTPIPLGSYAGTMLASAKAGGFGDKDMSSMYLYNKERASVKTERKYFAVFLPMKDAEKSQIYRPQHLAFLEEQRNAGRLFANGRFADGGGGLVVYIAQNEEEVKSWVEQDPYIVQGARSYEIHEWDLVKGHLF</sequence>
<dbReference type="Gene3D" id="1.10.1040.10">
    <property type="entry name" value="N-(1-d-carboxylethyl)-l-norvaline Dehydrogenase, domain 2"/>
    <property type="match status" value="1"/>
</dbReference>
<dbReference type="GO" id="GO:0016054">
    <property type="term" value="P:organic acid catabolic process"/>
    <property type="evidence" value="ECO:0007669"/>
    <property type="project" value="UniProtKB-ARBA"/>
</dbReference>
<organism evidence="3 4">
    <name type="scientific">Paenibacillus naphthalenovorans</name>
    <dbReference type="NCBI Taxonomy" id="162209"/>
    <lineage>
        <taxon>Bacteria</taxon>
        <taxon>Bacillati</taxon>
        <taxon>Bacillota</taxon>
        <taxon>Bacilli</taxon>
        <taxon>Bacillales</taxon>
        <taxon>Paenibacillaceae</taxon>
        <taxon>Paenibacillus</taxon>
    </lineage>
</organism>
<evidence type="ECO:0000256" key="1">
    <source>
        <dbReference type="ARBA" id="ARBA00007689"/>
    </source>
</evidence>
<dbReference type="InterPro" id="IPR002204">
    <property type="entry name" value="3-OH-isobutyrate_DH-rel_CS"/>
</dbReference>
<dbReference type="Proteomes" id="UP000061660">
    <property type="component" value="Chromosome"/>
</dbReference>
<dbReference type="InterPro" id="IPR029154">
    <property type="entry name" value="HIBADH-like_NADP-bd"/>
</dbReference>
<gene>
    <name evidence="3" type="ORF">IJ22_04600</name>
</gene>
<dbReference type="SUPFAM" id="SSF51735">
    <property type="entry name" value="NAD(P)-binding Rossmann-fold domains"/>
    <property type="match status" value="1"/>
</dbReference>
<dbReference type="PANTHER" id="PTHR43060:SF15">
    <property type="entry name" value="3-HYDROXYISOBUTYRATE DEHYDROGENASE-LIKE 1, MITOCHONDRIAL-RELATED"/>
    <property type="match status" value="1"/>
</dbReference>
<dbReference type="Gene3D" id="3.40.50.720">
    <property type="entry name" value="NAD(P)-binding Rossmann-like Domain"/>
    <property type="match status" value="1"/>
</dbReference>
<dbReference type="Pfam" id="PF14833">
    <property type="entry name" value="NAD_binding_11"/>
    <property type="match status" value="1"/>
</dbReference>
<dbReference type="RefSeq" id="WP_235594233.1">
    <property type="nucleotide sequence ID" value="NZ_CP013652.1"/>
</dbReference>
<keyword evidence="4" id="KW-1185">Reference proteome</keyword>
<dbReference type="PANTHER" id="PTHR43060">
    <property type="entry name" value="3-HYDROXYISOBUTYRATE DEHYDROGENASE-LIKE 1, MITOCHONDRIAL-RELATED"/>
    <property type="match status" value="1"/>
</dbReference>
<dbReference type="InterPro" id="IPR005545">
    <property type="entry name" value="YCII"/>
</dbReference>
<dbReference type="Pfam" id="PF03446">
    <property type="entry name" value="NAD_binding_2"/>
    <property type="match status" value="1"/>
</dbReference>
<dbReference type="GO" id="GO:0050661">
    <property type="term" value="F:NADP binding"/>
    <property type="evidence" value="ECO:0007669"/>
    <property type="project" value="InterPro"/>
</dbReference>
<dbReference type="InterPro" id="IPR006115">
    <property type="entry name" value="6PGDH_NADP-bd"/>
</dbReference>
<dbReference type="SUPFAM" id="SSF54909">
    <property type="entry name" value="Dimeric alpha+beta barrel"/>
    <property type="match status" value="1"/>
</dbReference>
<evidence type="ECO:0000313" key="3">
    <source>
        <dbReference type="EMBL" id="ALS20848.1"/>
    </source>
</evidence>
<accession>A0A0U2M1D1</accession>
<dbReference type="EMBL" id="CP013652">
    <property type="protein sequence ID" value="ALS20848.1"/>
    <property type="molecule type" value="Genomic_DNA"/>
</dbReference>
<dbReference type="KEGG" id="pnp:IJ22_04600"/>
<name>A0A0U2M1D1_9BACL</name>
<dbReference type="InterPro" id="IPR013328">
    <property type="entry name" value="6PGD_dom2"/>
</dbReference>
<dbReference type="PROSITE" id="PS00895">
    <property type="entry name" value="3_HYDROXYISOBUT_DH"/>
    <property type="match status" value="1"/>
</dbReference>
<dbReference type="STRING" id="162209.IJ22_04600"/>
<dbReference type="SUPFAM" id="SSF48179">
    <property type="entry name" value="6-phosphogluconate dehydrogenase C-terminal domain-like"/>
    <property type="match status" value="1"/>
</dbReference>
<dbReference type="Gene3D" id="3.30.70.1060">
    <property type="entry name" value="Dimeric alpha+beta barrel"/>
    <property type="match status" value="1"/>
</dbReference>
<dbReference type="AlphaFoldDB" id="A0A0U2M1D1"/>
<dbReference type="GO" id="GO:0051287">
    <property type="term" value="F:NAD binding"/>
    <property type="evidence" value="ECO:0007669"/>
    <property type="project" value="InterPro"/>
</dbReference>
<dbReference type="InterPro" id="IPR011008">
    <property type="entry name" value="Dimeric_a/b-barrel"/>
</dbReference>
<proteinExistence type="inferred from homology"/>
<reference evidence="3 4" key="2">
    <citation type="journal article" date="2016" name="Genome Announc.">
        <title>Complete Genome Sequences of Two Interactive Moderate Thermophiles, Paenibacillus napthalenovorans 32O-Y and Paenibacillus sp. 32O-W.</title>
        <authorList>
            <person name="Butler R.R.III."/>
            <person name="Wang J."/>
            <person name="Stark B.C."/>
            <person name="Pombert J.F."/>
        </authorList>
    </citation>
    <scope>NUCLEOTIDE SEQUENCE [LARGE SCALE GENOMIC DNA]</scope>
    <source>
        <strain evidence="3 4">32O-Y</strain>
    </source>
</reference>
<dbReference type="GO" id="GO:0016491">
    <property type="term" value="F:oxidoreductase activity"/>
    <property type="evidence" value="ECO:0007669"/>
    <property type="project" value="InterPro"/>
</dbReference>
<dbReference type="Pfam" id="PF03795">
    <property type="entry name" value="YCII"/>
    <property type="match status" value="1"/>
</dbReference>
<reference evidence="4" key="1">
    <citation type="submission" date="2015-12" db="EMBL/GenBank/DDBJ databases">
        <title>Complete genome sequences of two moderately thermophilic Paenibacillus species.</title>
        <authorList>
            <person name="Butler R.III."/>
            <person name="Wang J."/>
            <person name="Stark B.C."/>
            <person name="Pombert J.-F."/>
        </authorList>
    </citation>
    <scope>NUCLEOTIDE SEQUENCE [LARGE SCALE GENOMIC DNA]</scope>
    <source>
        <strain evidence="4">32O-Y</strain>
    </source>
</reference>
<comment type="similarity">
    <text evidence="1">Belongs to the YciI family.</text>
</comment>
<dbReference type="InterPro" id="IPR036291">
    <property type="entry name" value="NAD(P)-bd_dom_sf"/>
</dbReference>
<dbReference type="PATRIC" id="fig|162209.4.peg.485"/>